<dbReference type="Proteomes" id="UP000595374">
    <property type="component" value="Chromosome"/>
</dbReference>
<evidence type="ECO:0000256" key="1">
    <source>
        <dbReference type="SAM" id="MobiDB-lite"/>
    </source>
</evidence>
<name>A0A7T3ZYQ1_9MICO</name>
<gene>
    <name evidence="2" type="ORF">I6H47_14975</name>
</gene>
<accession>A0A7T3ZYQ1</accession>
<reference evidence="2 3" key="1">
    <citation type="submission" date="2020-12" db="EMBL/GenBank/DDBJ databases">
        <title>FDA dAtabase for Regulatory Grade micrObial Sequences (FDA-ARGOS): Supporting development and validation of Infectious Disease Dx tests.</title>
        <authorList>
            <person name="Sproer C."/>
            <person name="Gronow S."/>
            <person name="Severitt S."/>
            <person name="Schroder I."/>
            <person name="Tallon L."/>
            <person name="Sadzewicz L."/>
            <person name="Zhao X."/>
            <person name="Boylan J."/>
            <person name="Ott S."/>
            <person name="Bowen H."/>
            <person name="Vavikolanu K."/>
            <person name="Mehta A."/>
            <person name="Aluvathingal J."/>
            <person name="Nadendla S."/>
            <person name="Lowell S."/>
            <person name="Myers T."/>
            <person name="Yan Y."/>
            <person name="Sichtig H."/>
        </authorList>
    </citation>
    <scope>NUCLEOTIDE SEQUENCE [LARGE SCALE GENOMIC DNA]</scope>
    <source>
        <strain evidence="2 3">FDAARGOS_990</strain>
    </source>
</reference>
<dbReference type="RefSeq" id="WP_198499178.1">
    <property type="nucleotide sequence ID" value="NZ_CP065989.1"/>
</dbReference>
<protein>
    <submittedName>
        <fullName evidence="2">DUF3515 domain-containing protein</fullName>
    </submittedName>
</protein>
<feature type="region of interest" description="Disordered" evidence="1">
    <location>
        <begin position="169"/>
        <end position="197"/>
    </location>
</feature>
<dbReference type="AlphaFoldDB" id="A0A7T3ZYQ1"/>
<evidence type="ECO:0000313" key="3">
    <source>
        <dbReference type="Proteomes" id="UP000595374"/>
    </source>
</evidence>
<dbReference type="Pfam" id="PF12028">
    <property type="entry name" value="DUF3515"/>
    <property type="match status" value="1"/>
</dbReference>
<proteinExistence type="predicted"/>
<evidence type="ECO:0000313" key="2">
    <source>
        <dbReference type="EMBL" id="QQB14058.1"/>
    </source>
</evidence>
<dbReference type="EMBL" id="CP065989">
    <property type="protein sequence ID" value="QQB14058.1"/>
    <property type="molecule type" value="Genomic_DNA"/>
</dbReference>
<dbReference type="InterPro" id="IPR021903">
    <property type="entry name" value="DUF3515"/>
</dbReference>
<organism evidence="2 3">
    <name type="scientific">Brevibacterium casei</name>
    <dbReference type="NCBI Taxonomy" id="33889"/>
    <lineage>
        <taxon>Bacteria</taxon>
        <taxon>Bacillati</taxon>
        <taxon>Actinomycetota</taxon>
        <taxon>Actinomycetes</taxon>
        <taxon>Micrococcales</taxon>
        <taxon>Brevibacteriaceae</taxon>
        <taxon>Brevibacterium</taxon>
    </lineage>
</organism>
<sequence>MRSFLRRSPGSQAQSSSPVLRSAAAVTLALPVLGIALSGCARTVVVEPAADAANPQCADIMLRLPDELDGQQVRDTSSQGTKAWGDPNVAVVRCGVTPPGPTTDQCVSVSGVDWISKGGEDDDTWVFTSYGRTPAVEVLVNRKLASGSDVLATVSPAMQVFEAQDQCVGAEDVGEIPGQPSTPPGDSGVEVSPGPTP</sequence>